<dbReference type="Proteomes" id="UP001177021">
    <property type="component" value="Unassembled WGS sequence"/>
</dbReference>
<reference evidence="1" key="1">
    <citation type="submission" date="2023-10" db="EMBL/GenBank/DDBJ databases">
        <authorList>
            <person name="Rodriguez Cubillos JULIANA M."/>
            <person name="De Vega J."/>
        </authorList>
    </citation>
    <scope>NUCLEOTIDE SEQUENCE</scope>
</reference>
<name>A0ACB0J0R9_TRIPR</name>
<gene>
    <name evidence="1" type="ORF">MILVUS5_LOCUS8283</name>
</gene>
<proteinExistence type="predicted"/>
<accession>A0ACB0J0R9</accession>
<comment type="caution">
    <text evidence="1">The sequence shown here is derived from an EMBL/GenBank/DDBJ whole genome shotgun (WGS) entry which is preliminary data.</text>
</comment>
<dbReference type="EMBL" id="CASHSV030000013">
    <property type="protein sequence ID" value="CAJ2638017.1"/>
    <property type="molecule type" value="Genomic_DNA"/>
</dbReference>
<keyword evidence="2" id="KW-1185">Reference proteome</keyword>
<organism evidence="1 2">
    <name type="scientific">Trifolium pratense</name>
    <name type="common">Red clover</name>
    <dbReference type="NCBI Taxonomy" id="57577"/>
    <lineage>
        <taxon>Eukaryota</taxon>
        <taxon>Viridiplantae</taxon>
        <taxon>Streptophyta</taxon>
        <taxon>Embryophyta</taxon>
        <taxon>Tracheophyta</taxon>
        <taxon>Spermatophyta</taxon>
        <taxon>Magnoliopsida</taxon>
        <taxon>eudicotyledons</taxon>
        <taxon>Gunneridae</taxon>
        <taxon>Pentapetalae</taxon>
        <taxon>rosids</taxon>
        <taxon>fabids</taxon>
        <taxon>Fabales</taxon>
        <taxon>Fabaceae</taxon>
        <taxon>Papilionoideae</taxon>
        <taxon>50 kb inversion clade</taxon>
        <taxon>NPAAA clade</taxon>
        <taxon>Hologalegina</taxon>
        <taxon>IRL clade</taxon>
        <taxon>Trifolieae</taxon>
        <taxon>Trifolium</taxon>
    </lineage>
</organism>
<evidence type="ECO:0000313" key="2">
    <source>
        <dbReference type="Proteomes" id="UP001177021"/>
    </source>
</evidence>
<sequence length="72" mass="8351">MLYLETPIGVGFSYAKGSSAYTTTVNDEETARDNLVFLQRWFNKFPQYRNRDLFLTGESYADYHGYARSHGL</sequence>
<protein>
    <submittedName>
        <fullName evidence="1">Uncharacterized protein</fullName>
    </submittedName>
</protein>
<evidence type="ECO:0000313" key="1">
    <source>
        <dbReference type="EMBL" id="CAJ2638017.1"/>
    </source>
</evidence>